<comment type="caution">
    <text evidence="3">The sequence shown here is derived from an EMBL/GenBank/DDBJ whole genome shotgun (WGS) entry which is preliminary data.</text>
</comment>
<evidence type="ECO:0000313" key="4">
    <source>
        <dbReference type="Proteomes" id="UP000251889"/>
    </source>
</evidence>
<dbReference type="PANTHER" id="PTHR44520:SF2">
    <property type="entry name" value="RESPONSE REGULATOR RCP1"/>
    <property type="match status" value="1"/>
</dbReference>
<organism evidence="3 4">
    <name type="scientific">Pseudochryseolinea flava</name>
    <dbReference type="NCBI Taxonomy" id="2059302"/>
    <lineage>
        <taxon>Bacteria</taxon>
        <taxon>Pseudomonadati</taxon>
        <taxon>Bacteroidota</taxon>
        <taxon>Cytophagia</taxon>
        <taxon>Cytophagales</taxon>
        <taxon>Fulvivirgaceae</taxon>
        <taxon>Pseudochryseolinea</taxon>
    </lineage>
</organism>
<sequence>MSVKNPIIIVDDDQDDQFLLAKVCEKIGVTHEILFFDDGRDALKYLRSTTERPFLIMSDVNMPLMNGFELRREIHNDVTLREKSIPFVFFSTAASPAQVREAYHLTVQGFFLKETSMEKIEQSLRMIFDYWTKCKRP</sequence>
<evidence type="ECO:0000313" key="3">
    <source>
        <dbReference type="EMBL" id="RAW01408.1"/>
    </source>
</evidence>
<dbReference type="AlphaFoldDB" id="A0A364Y5F5"/>
<keyword evidence="1" id="KW-0597">Phosphoprotein</keyword>
<feature type="modified residue" description="4-aspartylphosphate" evidence="1">
    <location>
        <position position="59"/>
    </location>
</feature>
<dbReference type="PANTHER" id="PTHR44520">
    <property type="entry name" value="RESPONSE REGULATOR RCP1-RELATED"/>
    <property type="match status" value="1"/>
</dbReference>
<evidence type="ECO:0000256" key="1">
    <source>
        <dbReference type="PROSITE-ProRule" id="PRU00169"/>
    </source>
</evidence>
<dbReference type="InterPro" id="IPR001789">
    <property type="entry name" value="Sig_transdc_resp-reg_receiver"/>
</dbReference>
<dbReference type="InterPro" id="IPR011006">
    <property type="entry name" value="CheY-like_superfamily"/>
</dbReference>
<accession>A0A364Y5F5</accession>
<dbReference type="SMART" id="SM00448">
    <property type="entry name" value="REC"/>
    <property type="match status" value="1"/>
</dbReference>
<keyword evidence="4" id="KW-1185">Reference proteome</keyword>
<dbReference type="SUPFAM" id="SSF52172">
    <property type="entry name" value="CheY-like"/>
    <property type="match status" value="1"/>
</dbReference>
<dbReference type="Pfam" id="PF00072">
    <property type="entry name" value="Response_reg"/>
    <property type="match status" value="1"/>
</dbReference>
<proteinExistence type="predicted"/>
<dbReference type="RefSeq" id="WP_112746894.1">
    <property type="nucleotide sequence ID" value="NZ_QMFY01000004.1"/>
</dbReference>
<dbReference type="InterPro" id="IPR052893">
    <property type="entry name" value="TCS_response_regulator"/>
</dbReference>
<feature type="domain" description="Response regulatory" evidence="2">
    <location>
        <begin position="6"/>
        <end position="128"/>
    </location>
</feature>
<dbReference type="PROSITE" id="PS50110">
    <property type="entry name" value="RESPONSE_REGULATORY"/>
    <property type="match status" value="1"/>
</dbReference>
<reference evidence="3 4" key="1">
    <citation type="submission" date="2018-06" db="EMBL/GenBank/DDBJ databases">
        <title>Chryseolinea flavus sp. nov., a member of the phylum Bacteroidetes isolated from soil.</title>
        <authorList>
            <person name="Li Y."/>
            <person name="Wang J."/>
        </authorList>
    </citation>
    <scope>NUCLEOTIDE SEQUENCE [LARGE SCALE GENOMIC DNA]</scope>
    <source>
        <strain evidence="3 4">SDU1-6</strain>
    </source>
</reference>
<dbReference type="GO" id="GO:0000160">
    <property type="term" value="P:phosphorelay signal transduction system"/>
    <property type="evidence" value="ECO:0007669"/>
    <property type="project" value="InterPro"/>
</dbReference>
<dbReference type="EMBL" id="QMFY01000004">
    <property type="protein sequence ID" value="RAW01408.1"/>
    <property type="molecule type" value="Genomic_DNA"/>
</dbReference>
<protein>
    <submittedName>
        <fullName evidence="3">Response regulator</fullName>
    </submittedName>
</protein>
<dbReference type="OrthoDB" id="958614at2"/>
<dbReference type="Gene3D" id="3.40.50.2300">
    <property type="match status" value="1"/>
</dbReference>
<dbReference type="Proteomes" id="UP000251889">
    <property type="component" value="Unassembled WGS sequence"/>
</dbReference>
<gene>
    <name evidence="3" type="ORF">DQQ10_10930</name>
</gene>
<name>A0A364Y5F5_9BACT</name>
<evidence type="ECO:0000259" key="2">
    <source>
        <dbReference type="PROSITE" id="PS50110"/>
    </source>
</evidence>